<dbReference type="KEGG" id="eke:EK0264_12325"/>
<organism evidence="3 4">
    <name type="scientific">Epidermidibacterium keratini</name>
    <dbReference type="NCBI Taxonomy" id="1891644"/>
    <lineage>
        <taxon>Bacteria</taxon>
        <taxon>Bacillati</taxon>
        <taxon>Actinomycetota</taxon>
        <taxon>Actinomycetes</taxon>
        <taxon>Sporichthyales</taxon>
        <taxon>Sporichthyaceae</taxon>
        <taxon>Epidermidibacterium</taxon>
    </lineage>
</organism>
<keyword evidence="2" id="KW-1133">Transmembrane helix</keyword>
<keyword evidence="2" id="KW-0472">Membrane</keyword>
<feature type="compositionally biased region" description="Pro residues" evidence="1">
    <location>
        <begin position="110"/>
        <end position="120"/>
    </location>
</feature>
<feature type="compositionally biased region" description="Pro residues" evidence="1">
    <location>
        <begin position="1"/>
        <end position="15"/>
    </location>
</feature>
<feature type="compositionally biased region" description="Low complexity" evidence="1">
    <location>
        <begin position="296"/>
        <end position="310"/>
    </location>
</feature>
<dbReference type="Proteomes" id="UP000463857">
    <property type="component" value="Chromosome"/>
</dbReference>
<dbReference type="AlphaFoldDB" id="A0A7L4YNZ8"/>
<feature type="compositionally biased region" description="Gly residues" evidence="1">
    <location>
        <begin position="311"/>
        <end position="323"/>
    </location>
</feature>
<dbReference type="InParanoid" id="A0A7L4YNZ8"/>
<feature type="transmembrane region" description="Helical" evidence="2">
    <location>
        <begin position="260"/>
        <end position="281"/>
    </location>
</feature>
<feature type="region of interest" description="Disordered" evidence="1">
    <location>
        <begin position="288"/>
        <end position="335"/>
    </location>
</feature>
<feature type="region of interest" description="Disordered" evidence="1">
    <location>
        <begin position="1"/>
        <end position="255"/>
    </location>
</feature>
<feature type="compositionally biased region" description="Polar residues" evidence="1">
    <location>
        <begin position="207"/>
        <end position="223"/>
    </location>
</feature>
<reference evidence="3 4" key="1">
    <citation type="journal article" date="2018" name="Int. J. Syst. Evol. Microbiol.">
        <title>Epidermidibacterium keratini gen. nov., sp. nov., a member of the family Sporichthyaceae, isolated from keratin epidermis.</title>
        <authorList>
            <person name="Lee D.G."/>
            <person name="Trujillo M.E."/>
            <person name="Kang S."/>
            <person name="Nam J.J."/>
            <person name="Kim Y.J."/>
        </authorList>
    </citation>
    <scope>NUCLEOTIDE SEQUENCE [LARGE SCALE GENOMIC DNA]</scope>
    <source>
        <strain evidence="3 4">EPI-7</strain>
    </source>
</reference>
<accession>A0A7L4YNZ8</accession>
<evidence type="ECO:0000256" key="1">
    <source>
        <dbReference type="SAM" id="MobiDB-lite"/>
    </source>
</evidence>
<dbReference type="EMBL" id="CP047156">
    <property type="protein sequence ID" value="QHC00995.1"/>
    <property type="molecule type" value="Genomic_DNA"/>
</dbReference>
<protein>
    <submittedName>
        <fullName evidence="3">Uncharacterized protein</fullName>
    </submittedName>
</protein>
<feature type="compositionally biased region" description="Low complexity" evidence="1">
    <location>
        <begin position="138"/>
        <end position="163"/>
    </location>
</feature>
<keyword evidence="2" id="KW-0812">Transmembrane</keyword>
<proteinExistence type="predicted"/>
<sequence length="467" mass="48083">MSQQPPHGPPGPPQQGQPDQPRPDRPENPEAADGQYEYSVDYSADPPDPWADAPETSDDHSWPPQDSSPPPPEGHVGADTQYVGAEQSTPADAPEPTTGFGDDVEYEVEPYPPSWPPPSPYNASADAAANEPDTGDLTPTETTPSDATPSDTTPSDTAATPAESDSESTHLAMRPHPGPPQELQAARAMPPGSSPYAPRDRSPYAAQGSSPYSRPDSHPTSGPQPQPEYEITYAAPGAVPTAGGSSAVSRPTAPKSKRGLAWTALAVVAALIAGAAVWFFLAQGNEADNEAGGGSSTSAHSDGSGSSESGGSEGSGSSGGAEESGGPSALGPDGKLTQDAQLKISALYDGYTKTWEDAAASGDFAPVAKYAADNAHPDFQPDQAQCLSAYQAKGAKKGYREKTQIDFATVAAAPDWTPPGASEKPKGEVFTATAQQYAGVGLAAKPQPVEVYFAFVDGKAYMFPDCG</sequence>
<evidence type="ECO:0000313" key="3">
    <source>
        <dbReference type="EMBL" id="QHC00995.1"/>
    </source>
</evidence>
<name>A0A7L4YNZ8_9ACTN</name>
<evidence type="ECO:0000313" key="4">
    <source>
        <dbReference type="Proteomes" id="UP000463857"/>
    </source>
</evidence>
<keyword evidence="4" id="KW-1185">Reference proteome</keyword>
<gene>
    <name evidence="3" type="ORF">EK0264_12325</name>
</gene>
<dbReference type="RefSeq" id="WP_159546029.1">
    <property type="nucleotide sequence ID" value="NZ_CP047156.1"/>
</dbReference>
<evidence type="ECO:0000256" key="2">
    <source>
        <dbReference type="SAM" id="Phobius"/>
    </source>
</evidence>